<keyword evidence="2" id="KW-0547">Nucleotide-binding</keyword>
<feature type="domain" description="ABC transporter" evidence="4">
    <location>
        <begin position="4"/>
        <end position="239"/>
    </location>
</feature>
<evidence type="ECO:0000259" key="4">
    <source>
        <dbReference type="PROSITE" id="PS50893"/>
    </source>
</evidence>
<keyword evidence="6" id="KW-1185">Reference proteome</keyword>
<dbReference type="SMART" id="SM00382">
    <property type="entry name" value="AAA"/>
    <property type="match status" value="1"/>
</dbReference>
<dbReference type="InterPro" id="IPR017871">
    <property type="entry name" value="ABC_transporter-like_CS"/>
</dbReference>
<evidence type="ECO:0000256" key="2">
    <source>
        <dbReference type="ARBA" id="ARBA00022741"/>
    </source>
</evidence>
<keyword evidence="3 5" id="KW-0067">ATP-binding</keyword>
<evidence type="ECO:0000256" key="1">
    <source>
        <dbReference type="ARBA" id="ARBA00022448"/>
    </source>
</evidence>
<sequence length="267" mass="30279">MSKIELKDITLDYTDQGNVYHALDGVTFSVEEGEFVSLIGSSGCGKSTTLSILAGLNNPKNGSFLIDGQETRGTEKDRGVVFQHYSLFPWMSVRKNIEFGIKQNFPRLSKKELTAKAMEYLEKVGLKGFENKYPYQLSGGMQQRAAIARTLAMETDILLMDEPFGAIDAKNRVLLQDLLLQILDATEKKKTIVFVTHDVDEAILMSDRILFMEDKKIAHEVKVPFARPRNREKLTSDEAYLSLRRKVVDLFYHEQEQKLEFEGGEGI</sequence>
<dbReference type="PANTHER" id="PTHR42788:SF13">
    <property type="entry name" value="ALIPHATIC SULFONATES IMPORT ATP-BINDING PROTEIN SSUB"/>
    <property type="match status" value="1"/>
</dbReference>
<dbReference type="Proteomes" id="UP001198220">
    <property type="component" value="Unassembled WGS sequence"/>
</dbReference>
<dbReference type="SUPFAM" id="SSF52540">
    <property type="entry name" value="P-loop containing nucleoside triphosphate hydrolases"/>
    <property type="match status" value="1"/>
</dbReference>
<dbReference type="Gene3D" id="3.40.50.300">
    <property type="entry name" value="P-loop containing nucleotide triphosphate hydrolases"/>
    <property type="match status" value="1"/>
</dbReference>
<dbReference type="AlphaFoldDB" id="A0AAE3DB55"/>
<accession>A0AAE3DB55</accession>
<dbReference type="InterPro" id="IPR003439">
    <property type="entry name" value="ABC_transporter-like_ATP-bd"/>
</dbReference>
<protein>
    <submittedName>
        <fullName evidence="5">ABC transporter ATP-binding protein</fullName>
    </submittedName>
</protein>
<evidence type="ECO:0000256" key="3">
    <source>
        <dbReference type="ARBA" id="ARBA00022840"/>
    </source>
</evidence>
<dbReference type="InterPro" id="IPR050166">
    <property type="entry name" value="ABC_transporter_ATP-bind"/>
</dbReference>
<comment type="caution">
    <text evidence="5">The sequence shown here is derived from an EMBL/GenBank/DDBJ whole genome shotgun (WGS) entry which is preliminary data.</text>
</comment>
<dbReference type="PROSITE" id="PS50893">
    <property type="entry name" value="ABC_TRANSPORTER_2"/>
    <property type="match status" value="1"/>
</dbReference>
<dbReference type="PROSITE" id="PS00211">
    <property type="entry name" value="ABC_TRANSPORTER_1"/>
    <property type="match status" value="1"/>
</dbReference>
<dbReference type="InterPro" id="IPR003593">
    <property type="entry name" value="AAA+_ATPase"/>
</dbReference>
<dbReference type="RefSeq" id="WP_308458688.1">
    <property type="nucleotide sequence ID" value="NZ_JAJEPS010000002.1"/>
</dbReference>
<dbReference type="GO" id="GO:0016887">
    <property type="term" value="F:ATP hydrolysis activity"/>
    <property type="evidence" value="ECO:0007669"/>
    <property type="project" value="InterPro"/>
</dbReference>
<reference evidence="5 6" key="1">
    <citation type="submission" date="2021-10" db="EMBL/GenBank/DDBJ databases">
        <title>Anaerobic single-cell dispensing facilitates the cultivation of human gut bacteria.</title>
        <authorList>
            <person name="Afrizal A."/>
        </authorList>
    </citation>
    <scope>NUCLEOTIDE SEQUENCE [LARGE SCALE GENOMIC DNA]</scope>
    <source>
        <strain evidence="5 6">CLA-AA-H276</strain>
    </source>
</reference>
<organism evidence="5 6">
    <name type="scientific">Hominiventricola filiformis</name>
    <dbReference type="NCBI Taxonomy" id="2885352"/>
    <lineage>
        <taxon>Bacteria</taxon>
        <taxon>Bacillati</taxon>
        <taxon>Bacillota</taxon>
        <taxon>Clostridia</taxon>
        <taxon>Lachnospirales</taxon>
        <taxon>Lachnospiraceae</taxon>
        <taxon>Hominiventricola</taxon>
    </lineage>
</organism>
<dbReference type="GO" id="GO:0005524">
    <property type="term" value="F:ATP binding"/>
    <property type="evidence" value="ECO:0007669"/>
    <property type="project" value="UniProtKB-KW"/>
</dbReference>
<dbReference type="PANTHER" id="PTHR42788">
    <property type="entry name" value="TAURINE IMPORT ATP-BINDING PROTEIN-RELATED"/>
    <property type="match status" value="1"/>
</dbReference>
<dbReference type="CDD" id="cd03293">
    <property type="entry name" value="ABC_NrtD_SsuB_transporters"/>
    <property type="match status" value="1"/>
</dbReference>
<gene>
    <name evidence="5" type="ORF">LKD36_03420</name>
</gene>
<evidence type="ECO:0000313" key="5">
    <source>
        <dbReference type="EMBL" id="MCC2125226.1"/>
    </source>
</evidence>
<dbReference type="EMBL" id="JAJEPS010000002">
    <property type="protein sequence ID" value="MCC2125226.1"/>
    <property type="molecule type" value="Genomic_DNA"/>
</dbReference>
<dbReference type="InterPro" id="IPR027417">
    <property type="entry name" value="P-loop_NTPase"/>
</dbReference>
<proteinExistence type="predicted"/>
<dbReference type="Pfam" id="PF00005">
    <property type="entry name" value="ABC_tran"/>
    <property type="match status" value="1"/>
</dbReference>
<name>A0AAE3DB55_9FIRM</name>
<keyword evidence="1" id="KW-0813">Transport</keyword>
<evidence type="ECO:0000313" key="6">
    <source>
        <dbReference type="Proteomes" id="UP001198220"/>
    </source>
</evidence>